<dbReference type="Proteomes" id="UP001386972">
    <property type="component" value="Unassembled WGS sequence"/>
</dbReference>
<organism evidence="2 3">
    <name type="scientific">Pseudomonas shirazensis</name>
    <dbReference type="NCBI Taxonomy" id="2745494"/>
    <lineage>
        <taxon>Bacteria</taxon>
        <taxon>Pseudomonadati</taxon>
        <taxon>Pseudomonadota</taxon>
        <taxon>Gammaproteobacteria</taxon>
        <taxon>Pseudomonadales</taxon>
        <taxon>Pseudomonadaceae</taxon>
        <taxon>Pseudomonas</taxon>
    </lineage>
</organism>
<evidence type="ECO:0000313" key="3">
    <source>
        <dbReference type="Proteomes" id="UP001386972"/>
    </source>
</evidence>
<gene>
    <name evidence="2" type="ORF">WLF18_17590</name>
</gene>
<feature type="compositionally biased region" description="Basic and acidic residues" evidence="1">
    <location>
        <begin position="118"/>
        <end position="131"/>
    </location>
</feature>
<proteinExistence type="predicted"/>
<reference evidence="2 3" key="1">
    <citation type="submission" date="2024-03" db="EMBL/GenBank/DDBJ databases">
        <title>Screening, Identification and Application of a Plant Lactobacillus Strain.</title>
        <authorList>
            <person name="Li Y.L."/>
        </authorList>
    </citation>
    <scope>NUCLEOTIDE SEQUENCE [LARGE SCALE GENOMIC DNA]</scope>
    <source>
        <strain evidence="2 3">JDB</strain>
    </source>
</reference>
<comment type="caution">
    <text evidence="2">The sequence shown here is derived from an EMBL/GenBank/DDBJ whole genome shotgun (WGS) entry which is preliminary data.</text>
</comment>
<sequence>MGISLKVERIKPEKGYTVIHNHILNDTNLTFKAKGILVLLLSLPPNPRNLSIEQIARKHKDGASAVRSGIDELKDAGYLEVHQINNALGQYDGVLWCLRDTARVAETAQNSQEIPDAENPKPDSPPSEKHGHINTYKTKKPKSKKTTTPGEQSGCAVEDLRFTATMLAETQVLVRKALEQVAPDERQRMLDDFCAAVRAGEIKKSQLGWLHAVIKRYKNGEYNFKPMPPKPVPALDVASPPPAAPNSALIGPSSVKPSKQSSVALEALNQLKKNICKPISQKSIHHDK</sequence>
<feature type="compositionally biased region" description="Low complexity" evidence="1">
    <location>
        <begin position="245"/>
        <end position="257"/>
    </location>
</feature>
<dbReference type="EMBL" id="JBBNAW010000018">
    <property type="protein sequence ID" value="MEK2610921.1"/>
    <property type="molecule type" value="Genomic_DNA"/>
</dbReference>
<evidence type="ECO:0000313" key="2">
    <source>
        <dbReference type="EMBL" id="MEK2610921.1"/>
    </source>
</evidence>
<keyword evidence="3" id="KW-1185">Reference proteome</keyword>
<accession>A0ABU9A2U5</accession>
<dbReference type="RefSeq" id="WP_249352805.1">
    <property type="nucleotide sequence ID" value="NZ_JBBNAW010000018.1"/>
</dbReference>
<feature type="region of interest" description="Disordered" evidence="1">
    <location>
        <begin position="107"/>
        <end position="153"/>
    </location>
</feature>
<name>A0ABU9A2U5_9PSED</name>
<protein>
    <submittedName>
        <fullName evidence="2">Helix-turn-helix domain-containing protein</fullName>
    </submittedName>
</protein>
<feature type="region of interest" description="Disordered" evidence="1">
    <location>
        <begin position="238"/>
        <end position="257"/>
    </location>
</feature>
<evidence type="ECO:0000256" key="1">
    <source>
        <dbReference type="SAM" id="MobiDB-lite"/>
    </source>
</evidence>